<accession>A0AAW1JG81</accession>
<dbReference type="Proteomes" id="UP001458880">
    <property type="component" value="Unassembled WGS sequence"/>
</dbReference>
<dbReference type="AlphaFoldDB" id="A0AAW1JG81"/>
<proteinExistence type="predicted"/>
<evidence type="ECO:0000313" key="2">
    <source>
        <dbReference type="Proteomes" id="UP001458880"/>
    </source>
</evidence>
<organism evidence="1 2">
    <name type="scientific">Popillia japonica</name>
    <name type="common">Japanese beetle</name>
    <dbReference type="NCBI Taxonomy" id="7064"/>
    <lineage>
        <taxon>Eukaryota</taxon>
        <taxon>Metazoa</taxon>
        <taxon>Ecdysozoa</taxon>
        <taxon>Arthropoda</taxon>
        <taxon>Hexapoda</taxon>
        <taxon>Insecta</taxon>
        <taxon>Pterygota</taxon>
        <taxon>Neoptera</taxon>
        <taxon>Endopterygota</taxon>
        <taxon>Coleoptera</taxon>
        <taxon>Polyphaga</taxon>
        <taxon>Scarabaeiformia</taxon>
        <taxon>Scarabaeidae</taxon>
        <taxon>Rutelinae</taxon>
        <taxon>Popillia</taxon>
    </lineage>
</organism>
<reference evidence="1 2" key="1">
    <citation type="journal article" date="2024" name="BMC Genomics">
        <title>De novo assembly and annotation of Popillia japonica's genome with initial clues to its potential as an invasive pest.</title>
        <authorList>
            <person name="Cucini C."/>
            <person name="Boschi S."/>
            <person name="Funari R."/>
            <person name="Cardaioli E."/>
            <person name="Iannotti N."/>
            <person name="Marturano G."/>
            <person name="Paoli F."/>
            <person name="Bruttini M."/>
            <person name="Carapelli A."/>
            <person name="Frati F."/>
            <person name="Nardi F."/>
        </authorList>
    </citation>
    <scope>NUCLEOTIDE SEQUENCE [LARGE SCALE GENOMIC DNA]</scope>
    <source>
        <strain evidence="1">DMR45628</strain>
    </source>
</reference>
<keyword evidence="2" id="KW-1185">Reference proteome</keyword>
<evidence type="ECO:0000313" key="1">
    <source>
        <dbReference type="EMBL" id="KAK9702540.1"/>
    </source>
</evidence>
<protein>
    <submittedName>
        <fullName evidence="1">Uncharacterized protein</fullName>
    </submittedName>
</protein>
<name>A0AAW1JG81_POPJA</name>
<dbReference type="EMBL" id="JASPKY010000390">
    <property type="protein sequence ID" value="KAK9702540.1"/>
    <property type="molecule type" value="Genomic_DNA"/>
</dbReference>
<sequence length="245" mass="29281">MTPNTRPRRLIRIGLDRNIDINYDDDDTKKIYHFHAYLNFKSIHFLADVRDYLNSIYVDERIDVQLCPISRDVLNYVSKEGHDLLTNVTMTDLSFNYQAYPWAIRTQTFNHADPVVVRHHHVEALIGRNNLRYVFRPGIGNFFMQDFRADFYRVILFEEFDYEEHNLPLLRCLLLAAFRGPIIFVTNFDKIENEALRHSIYTGVQKNRCTYLITLKFEILVVKSTRLMRHLVYNRYNWNNSSFTT</sequence>
<gene>
    <name evidence="1" type="ORF">QE152_g29892</name>
</gene>
<comment type="caution">
    <text evidence="1">The sequence shown here is derived from an EMBL/GenBank/DDBJ whole genome shotgun (WGS) entry which is preliminary data.</text>
</comment>